<keyword evidence="5" id="KW-1185">Reference proteome</keyword>
<dbReference type="Proteomes" id="UP000799439">
    <property type="component" value="Unassembled WGS sequence"/>
</dbReference>
<organism evidence="4 5">
    <name type="scientific">Myriangium duriaei CBS 260.36</name>
    <dbReference type="NCBI Taxonomy" id="1168546"/>
    <lineage>
        <taxon>Eukaryota</taxon>
        <taxon>Fungi</taxon>
        <taxon>Dikarya</taxon>
        <taxon>Ascomycota</taxon>
        <taxon>Pezizomycotina</taxon>
        <taxon>Dothideomycetes</taxon>
        <taxon>Dothideomycetidae</taxon>
        <taxon>Myriangiales</taxon>
        <taxon>Myriangiaceae</taxon>
        <taxon>Myriangium</taxon>
    </lineage>
</organism>
<dbReference type="Pfam" id="PF01237">
    <property type="entry name" value="Oxysterol_BP"/>
    <property type="match status" value="2"/>
</dbReference>
<accession>A0A9P4MPS0</accession>
<evidence type="ECO:0000256" key="3">
    <source>
        <dbReference type="SAM" id="MobiDB-lite"/>
    </source>
</evidence>
<comment type="caution">
    <text evidence="4">The sequence shown here is derived from an EMBL/GenBank/DDBJ whole genome shotgun (WGS) entry which is preliminary data.</text>
</comment>
<evidence type="ECO:0000256" key="1">
    <source>
        <dbReference type="ARBA" id="ARBA00008842"/>
    </source>
</evidence>
<dbReference type="Gene3D" id="1.10.287.2720">
    <property type="match status" value="1"/>
</dbReference>
<comment type="similarity">
    <text evidence="1 2">Belongs to the OSBP family.</text>
</comment>
<evidence type="ECO:0000313" key="5">
    <source>
        <dbReference type="Proteomes" id="UP000799439"/>
    </source>
</evidence>
<dbReference type="OrthoDB" id="14833at2759"/>
<dbReference type="InterPro" id="IPR018494">
    <property type="entry name" value="Oxysterol-bd_CS"/>
</dbReference>
<dbReference type="GO" id="GO:0016020">
    <property type="term" value="C:membrane"/>
    <property type="evidence" value="ECO:0007669"/>
    <property type="project" value="TreeGrafter"/>
</dbReference>
<name>A0A9P4MPS0_9PEZI</name>
<dbReference type="AlphaFoldDB" id="A0A9P4MPS0"/>
<dbReference type="EMBL" id="ML996083">
    <property type="protein sequence ID" value="KAF2154931.1"/>
    <property type="molecule type" value="Genomic_DNA"/>
</dbReference>
<evidence type="ECO:0000256" key="2">
    <source>
        <dbReference type="RuleBase" id="RU003844"/>
    </source>
</evidence>
<dbReference type="PANTHER" id="PTHR10972">
    <property type="entry name" value="OXYSTEROL-BINDING PROTEIN-RELATED"/>
    <property type="match status" value="1"/>
</dbReference>
<reference evidence="4" key="1">
    <citation type="journal article" date="2020" name="Stud. Mycol.">
        <title>101 Dothideomycetes genomes: a test case for predicting lifestyles and emergence of pathogens.</title>
        <authorList>
            <person name="Haridas S."/>
            <person name="Albert R."/>
            <person name="Binder M."/>
            <person name="Bloem J."/>
            <person name="Labutti K."/>
            <person name="Salamov A."/>
            <person name="Andreopoulos B."/>
            <person name="Baker S."/>
            <person name="Barry K."/>
            <person name="Bills G."/>
            <person name="Bluhm B."/>
            <person name="Cannon C."/>
            <person name="Castanera R."/>
            <person name="Culley D."/>
            <person name="Daum C."/>
            <person name="Ezra D."/>
            <person name="Gonzalez J."/>
            <person name="Henrissat B."/>
            <person name="Kuo A."/>
            <person name="Liang C."/>
            <person name="Lipzen A."/>
            <person name="Lutzoni F."/>
            <person name="Magnuson J."/>
            <person name="Mondo S."/>
            <person name="Nolan M."/>
            <person name="Ohm R."/>
            <person name="Pangilinan J."/>
            <person name="Park H.-J."/>
            <person name="Ramirez L."/>
            <person name="Alfaro M."/>
            <person name="Sun H."/>
            <person name="Tritt A."/>
            <person name="Yoshinaga Y."/>
            <person name="Zwiers L.-H."/>
            <person name="Turgeon B."/>
            <person name="Goodwin S."/>
            <person name="Spatafora J."/>
            <person name="Crous P."/>
            <person name="Grigoriev I."/>
        </authorList>
    </citation>
    <scope>NUCLEOTIDE SEQUENCE</scope>
    <source>
        <strain evidence="4">CBS 260.36</strain>
    </source>
</reference>
<dbReference type="PANTHER" id="PTHR10972:SF92">
    <property type="entry name" value="OXYSTEROL BINDING PROTEIN"/>
    <property type="match status" value="1"/>
</dbReference>
<dbReference type="GO" id="GO:0008142">
    <property type="term" value="F:oxysterol binding"/>
    <property type="evidence" value="ECO:0007669"/>
    <property type="project" value="TreeGrafter"/>
</dbReference>
<protein>
    <submittedName>
        <fullName evidence="4">Oxysterol-binding protein</fullName>
    </submittedName>
</protein>
<dbReference type="Gene3D" id="2.40.160.120">
    <property type="match status" value="1"/>
</dbReference>
<proteinExistence type="inferred from homology"/>
<feature type="compositionally biased region" description="Basic and acidic residues" evidence="3">
    <location>
        <begin position="314"/>
        <end position="330"/>
    </location>
</feature>
<dbReference type="SUPFAM" id="SSF144000">
    <property type="entry name" value="Oxysterol-binding protein-like"/>
    <property type="match status" value="1"/>
</dbReference>
<dbReference type="PROSITE" id="PS01013">
    <property type="entry name" value="OSBP"/>
    <property type="match status" value="1"/>
</dbReference>
<sequence>MATSTTQRSALKDFLSSIATIKGDLSNITAPPFVLASSSTTTLPSYWAENPTLFTAPATLSSPSDRALAVLKWFLLSLLRQQYGGRPPAEGVKKPLNAFLGELYLAKFDAGQDSTYLVAEQVSHHPPVTACSLRADGKGVRADGFAGQRITFSGSVEVRQMGHAILTLTEKGEEWVIPLPEVKVSGILTGAPYPELQGRYVIPGSSGWRSVVDFSGKKVLGLAGERHHVKAEVFGPESGEHAEWTVEGVWDGKMVVKDREGKEVDVFDATELKPVAPTLPSREEQSPWETRRAWGGVADALEKGDMQGAADAKSVVEEAQRAQRTRREESGQGEEGGWEPLFFRKVDRDERWEKLKDMMPAEQRKGSEEQGFWVVDEKNRLLERPFRDGKPWEA</sequence>
<dbReference type="InterPro" id="IPR000648">
    <property type="entry name" value="Oxysterol-bd"/>
</dbReference>
<feature type="region of interest" description="Disordered" evidence="3">
    <location>
        <begin position="305"/>
        <end position="340"/>
    </location>
</feature>
<dbReference type="GO" id="GO:0005829">
    <property type="term" value="C:cytosol"/>
    <property type="evidence" value="ECO:0007669"/>
    <property type="project" value="TreeGrafter"/>
</dbReference>
<dbReference type="Gene3D" id="3.30.70.3490">
    <property type="match status" value="1"/>
</dbReference>
<dbReference type="InterPro" id="IPR037239">
    <property type="entry name" value="OSBP_sf"/>
</dbReference>
<gene>
    <name evidence="4" type="ORF">K461DRAFT_222393</name>
</gene>
<evidence type="ECO:0000313" key="4">
    <source>
        <dbReference type="EMBL" id="KAF2154931.1"/>
    </source>
</evidence>